<dbReference type="GO" id="GO:0005739">
    <property type="term" value="C:mitochondrion"/>
    <property type="evidence" value="ECO:0007669"/>
    <property type="project" value="UniProtKB-SubCell"/>
</dbReference>
<evidence type="ECO:0000256" key="2">
    <source>
        <dbReference type="ARBA" id="ARBA00010901"/>
    </source>
</evidence>
<evidence type="ECO:0000256" key="4">
    <source>
        <dbReference type="ARBA" id="ARBA00023054"/>
    </source>
</evidence>
<feature type="region of interest" description="Disordered" evidence="8">
    <location>
        <begin position="1"/>
        <end position="30"/>
    </location>
</feature>
<sequence>MSERSVGEWADGGGKESGSSGAIREAGGTFGKMEVAREEEYFYRTEQAKLKALREQLENEVKELEKQGKGRDDAAEEKKKRLAELDIQENIIIE</sequence>
<keyword evidence="3" id="KW-0809">Transit peptide</keyword>
<dbReference type="PANTHER" id="PTHR48417">
    <property type="entry name" value="ATP SYNTHASE F1 SUBUNIT EPSILON"/>
    <property type="match status" value="1"/>
</dbReference>
<comment type="function">
    <text evidence="6">Thought to be a regulatory component of the ATP-synthesizing complex in the mitochondria.</text>
</comment>
<dbReference type="EMBL" id="UYYG01001177">
    <property type="protein sequence ID" value="VDN59157.1"/>
    <property type="molecule type" value="Genomic_DNA"/>
</dbReference>
<proteinExistence type="inferred from homology"/>
<comment type="similarity">
    <text evidence="2 6">Belongs to the ATPase inhibitor family.</text>
</comment>
<comment type="subcellular location">
    <subcellularLocation>
        <location evidence="1 6">Mitochondrion</location>
    </subcellularLocation>
</comment>
<evidence type="ECO:0000313" key="11">
    <source>
        <dbReference type="Proteomes" id="UP000274756"/>
    </source>
</evidence>
<dbReference type="Proteomes" id="UP000274756">
    <property type="component" value="Unassembled WGS sequence"/>
</dbReference>
<evidence type="ECO:0000313" key="9">
    <source>
        <dbReference type="EMBL" id="VDN59157.1"/>
    </source>
</evidence>
<evidence type="ECO:0000256" key="1">
    <source>
        <dbReference type="ARBA" id="ARBA00004173"/>
    </source>
</evidence>
<organism evidence="10 12">
    <name type="scientific">Dracunculus medinensis</name>
    <name type="common">Guinea worm</name>
    <dbReference type="NCBI Taxonomy" id="318479"/>
    <lineage>
        <taxon>Eukaryota</taxon>
        <taxon>Metazoa</taxon>
        <taxon>Ecdysozoa</taxon>
        <taxon>Nematoda</taxon>
        <taxon>Chromadorea</taxon>
        <taxon>Rhabditida</taxon>
        <taxon>Spirurina</taxon>
        <taxon>Dracunculoidea</taxon>
        <taxon>Dracunculidae</taxon>
        <taxon>Dracunculus</taxon>
    </lineage>
</organism>
<dbReference type="Proteomes" id="UP000038040">
    <property type="component" value="Unplaced"/>
</dbReference>
<evidence type="ECO:0000313" key="12">
    <source>
        <dbReference type="WBParaSite" id="DME_0000533101-mRNA-1"/>
    </source>
</evidence>
<keyword evidence="4 7" id="KW-0175">Coiled coil</keyword>
<feature type="coiled-coil region" evidence="7">
    <location>
        <begin position="43"/>
        <end position="74"/>
    </location>
</feature>
<evidence type="ECO:0000256" key="7">
    <source>
        <dbReference type="SAM" id="Coils"/>
    </source>
</evidence>
<dbReference type="AlphaFoldDB" id="A0A0N4UDD1"/>
<evidence type="ECO:0000256" key="3">
    <source>
        <dbReference type="ARBA" id="ARBA00022946"/>
    </source>
</evidence>
<dbReference type="GO" id="GO:0042030">
    <property type="term" value="F:ATPase inhibitor activity"/>
    <property type="evidence" value="ECO:0007669"/>
    <property type="project" value="InterPro"/>
</dbReference>
<dbReference type="InterPro" id="IPR007648">
    <property type="entry name" value="ATPase_inhibitor_mt"/>
</dbReference>
<dbReference type="STRING" id="318479.A0A0N4UDD1"/>
<gene>
    <name evidence="9" type="ORF">DME_LOCUS9130</name>
</gene>
<evidence type="ECO:0000256" key="8">
    <source>
        <dbReference type="SAM" id="MobiDB-lite"/>
    </source>
</evidence>
<evidence type="ECO:0000313" key="10">
    <source>
        <dbReference type="Proteomes" id="UP000038040"/>
    </source>
</evidence>
<reference evidence="12" key="1">
    <citation type="submission" date="2017-02" db="UniProtKB">
        <authorList>
            <consortium name="WormBaseParasite"/>
        </authorList>
    </citation>
    <scope>IDENTIFICATION</scope>
</reference>
<dbReference type="SUPFAM" id="SSF64602">
    <property type="entry name" value="F1 ATPase inhibitor, IF1, C-terminal domain"/>
    <property type="match status" value="1"/>
</dbReference>
<dbReference type="Pfam" id="PF04568">
    <property type="entry name" value="IATP"/>
    <property type="match status" value="1"/>
</dbReference>
<accession>A0A0N4UDD1</accession>
<keyword evidence="5 6" id="KW-0496">Mitochondrion</keyword>
<name>A0A0N4UDD1_DRAME</name>
<keyword evidence="11" id="KW-1185">Reference proteome</keyword>
<dbReference type="PANTHER" id="PTHR48417:SF1">
    <property type="entry name" value="ATP SYNTHASE F1 SUBUNIT EPSILON"/>
    <property type="match status" value="1"/>
</dbReference>
<evidence type="ECO:0000256" key="6">
    <source>
        <dbReference type="RuleBase" id="RU368087"/>
    </source>
</evidence>
<dbReference type="Gene3D" id="1.20.5.500">
    <property type="entry name" value="Single helix bin"/>
    <property type="match status" value="1"/>
</dbReference>
<protein>
    <recommendedName>
        <fullName evidence="6">ATPase inhibitor, mitochondrial</fullName>
    </recommendedName>
</protein>
<reference evidence="9 11" key="2">
    <citation type="submission" date="2018-11" db="EMBL/GenBank/DDBJ databases">
        <authorList>
            <consortium name="Pathogen Informatics"/>
        </authorList>
    </citation>
    <scope>NUCLEOTIDE SEQUENCE [LARGE SCALE GENOMIC DNA]</scope>
</reference>
<dbReference type="WBParaSite" id="DME_0000533101-mRNA-1">
    <property type="protein sequence ID" value="DME_0000533101-mRNA-1"/>
    <property type="gene ID" value="DME_0000533101"/>
</dbReference>
<evidence type="ECO:0000256" key="5">
    <source>
        <dbReference type="ARBA" id="ARBA00023128"/>
    </source>
</evidence>
<dbReference type="OrthoDB" id="10045676at2759"/>